<dbReference type="Proteomes" id="UP000790377">
    <property type="component" value="Unassembled WGS sequence"/>
</dbReference>
<protein>
    <submittedName>
        <fullName evidence="1">Uncharacterized protein</fullName>
    </submittedName>
</protein>
<proteinExistence type="predicted"/>
<comment type="caution">
    <text evidence="1">The sequence shown here is derived from an EMBL/GenBank/DDBJ whole genome shotgun (WGS) entry which is preliminary data.</text>
</comment>
<sequence length="329" mass="38187">MSQHEPYEWLQNRYYGYPIPPNLFWDRVRAMGYEPRDDSGLKEWDLSRDRRVLKQSAVIPVLRQILIDANLYLKPAKAVLVQLKQLAKGKEEDEEGKQKKKKKGEIRYWWMIAMAYDGPCEERLLRKNSLPPDEVWTDLKKVLGLNLEDDKPEWGFGPPVQYIPQKRTPKLNHYYGYVIPPPVFSGKLRGLGYEPKEDDGASEFDLPPERLEQKSLAVHAALRQMLIDANLHLKLAKAVLVKMKPKVKPDDSEKDLKEGSQKRKEAPRYCWMIAMAYRGPCTEHLLLEDTIPPDEIWTDLKALLGLKEGENPVWGIGQPISWYVAEHDF</sequence>
<gene>
    <name evidence="1" type="ORF">BJ138DRAFT_1166491</name>
</gene>
<dbReference type="EMBL" id="MU268472">
    <property type="protein sequence ID" value="KAH7904443.1"/>
    <property type="molecule type" value="Genomic_DNA"/>
</dbReference>
<reference evidence="1" key="1">
    <citation type="journal article" date="2021" name="New Phytol.">
        <title>Evolutionary innovations through gain and loss of genes in the ectomycorrhizal Boletales.</title>
        <authorList>
            <person name="Wu G."/>
            <person name="Miyauchi S."/>
            <person name="Morin E."/>
            <person name="Kuo A."/>
            <person name="Drula E."/>
            <person name="Varga T."/>
            <person name="Kohler A."/>
            <person name="Feng B."/>
            <person name="Cao Y."/>
            <person name="Lipzen A."/>
            <person name="Daum C."/>
            <person name="Hundley H."/>
            <person name="Pangilinan J."/>
            <person name="Johnson J."/>
            <person name="Barry K."/>
            <person name="LaButti K."/>
            <person name="Ng V."/>
            <person name="Ahrendt S."/>
            <person name="Min B."/>
            <person name="Choi I.G."/>
            <person name="Park H."/>
            <person name="Plett J.M."/>
            <person name="Magnuson J."/>
            <person name="Spatafora J.W."/>
            <person name="Nagy L.G."/>
            <person name="Henrissat B."/>
            <person name="Grigoriev I.V."/>
            <person name="Yang Z.L."/>
            <person name="Xu J."/>
            <person name="Martin F.M."/>
        </authorList>
    </citation>
    <scope>NUCLEOTIDE SEQUENCE</scope>
    <source>
        <strain evidence="1">ATCC 28755</strain>
    </source>
</reference>
<keyword evidence="2" id="KW-1185">Reference proteome</keyword>
<evidence type="ECO:0000313" key="2">
    <source>
        <dbReference type="Proteomes" id="UP000790377"/>
    </source>
</evidence>
<name>A0ACB7ZUN7_9AGAM</name>
<accession>A0ACB7ZUN7</accession>
<evidence type="ECO:0000313" key="1">
    <source>
        <dbReference type="EMBL" id="KAH7904443.1"/>
    </source>
</evidence>
<organism evidence="1 2">
    <name type="scientific">Hygrophoropsis aurantiaca</name>
    <dbReference type="NCBI Taxonomy" id="72124"/>
    <lineage>
        <taxon>Eukaryota</taxon>
        <taxon>Fungi</taxon>
        <taxon>Dikarya</taxon>
        <taxon>Basidiomycota</taxon>
        <taxon>Agaricomycotina</taxon>
        <taxon>Agaricomycetes</taxon>
        <taxon>Agaricomycetidae</taxon>
        <taxon>Boletales</taxon>
        <taxon>Coniophorineae</taxon>
        <taxon>Hygrophoropsidaceae</taxon>
        <taxon>Hygrophoropsis</taxon>
    </lineage>
</organism>